<feature type="transmembrane region" description="Helical" evidence="11">
    <location>
        <begin position="7"/>
        <end position="26"/>
    </location>
</feature>
<keyword evidence="4" id="KW-0433">Leucine-rich repeat</keyword>
<name>A0A2U1QBL2_ARTAN</name>
<dbReference type="InterPro" id="IPR032675">
    <property type="entry name" value="LRR_dom_sf"/>
</dbReference>
<evidence type="ECO:0000256" key="4">
    <source>
        <dbReference type="ARBA" id="ARBA00022614"/>
    </source>
</evidence>
<dbReference type="FunFam" id="3.80.10.10:FF:000111">
    <property type="entry name" value="LRR receptor-like serine/threonine-protein kinase ERECTA"/>
    <property type="match status" value="1"/>
</dbReference>
<sequence length="1101" mass="122939">MGNTRWGLGIHMIIFISIISLSMWTVKCLGARNLTATCSNQERLALLKFKHSVKDDFGMLSSWNDSDCCKWKRVHCDSDTGSVVSLHLRAKVDELSYLGVSDELVGEGYHLFGNATTTVGEEYQLVGYKLNSCLQELRHLKYLDLSGNDFHLSHIPEFIGSFKKLTYLNLSETGFRGDIPHNIGNLSNLKVLDLSSSAYPQLMSLDMAWVSNLSSLEYLNLNEVDLSMAKNIDTLFYKIPSLLMLSLSGCRLYNANIGRHLNSSTKLANIKHLDLSENYFDVPLRFLIQNMTSLAFLDLSGSDLSQVWNWANLLNMSPSLSELRLSSCRLQKINLSPTRLNFSTHTNIQHLDLSGNDIRGRFPSVLTNMSSLKSLDFSGNDMTSSIPVMPNLLKLDLSNSRLRQIEHVGIWRQCHLKELIVSYNHFEEEMVGPSTNVSRCSRHALERLYINGNHLNGSISESLGRLANLRELDLSSNKFEGPIPEALGKLRSLQKLDLSFNHLIGPIPDSLGRSTTLAKLHLESNQLTGPIPQSLGNMDSLQEFSVSSNLLNGTIPVSMGQLTQLVLLDVSNNSLQGVVSDSHFVNLSSLKYLNTAYNMLTFNISQEWMPPFQLRSAQLGSCKISDEFPNWFKSQQRLDELVLSNTNISGPLPTWLQKMPVIRVLDLSHNKLVGSLTNLPLADRFKQFRHDNGGLLLVQNNRFIGSIPKSLCTRTDLKVLDLSENRLTGKIPKCLGNLVSLRMMLLSSNRLSGVVPSSLGRISVELAWLQLNDNNLSGELPQEFVNYISLDVLDLGENKISGNIPKWIGGRLTRLKVLRLHKNNFTGKIPQSLCNLPNLHILDLAHNGLTGSIPCCFGGLDGMMTKLPLIDDPDSYSEYDGNVMQVIKGVALEYSKMWVLVTNMDLSSNKLVGEIPQELTTLRVLLGLNLSHNHLTGRIPKDICNMTSLFSLDFSANKLTGTIPPSISALNFLSLLNLSHNNLSGQIPTGNQLQTLTDPSIYAGNRDLCGAPLPNKCSNHEDTTTNTSMNKYEDTDEPKKVWFYLVIVCGFATGFWGFIGVLLFKKQWRHRLFMFTEATMERIYVAVAVRVSKMKRGREAA</sequence>
<evidence type="ECO:0000256" key="5">
    <source>
        <dbReference type="ARBA" id="ARBA00022692"/>
    </source>
</evidence>
<dbReference type="InterPro" id="IPR013210">
    <property type="entry name" value="LRR_N_plant-typ"/>
</dbReference>
<dbReference type="Proteomes" id="UP000245207">
    <property type="component" value="Unassembled WGS sequence"/>
</dbReference>
<evidence type="ECO:0000256" key="10">
    <source>
        <dbReference type="ARBA" id="ARBA00023180"/>
    </source>
</evidence>
<dbReference type="OrthoDB" id="1060944at2759"/>
<feature type="domain" description="Disease resistance R13L4/SHOC-2-like LRR" evidence="13">
    <location>
        <begin position="454"/>
        <end position="686"/>
    </location>
</feature>
<dbReference type="InterPro" id="IPR001611">
    <property type="entry name" value="Leu-rich_rpt"/>
</dbReference>
<dbReference type="GO" id="GO:0006952">
    <property type="term" value="P:defense response"/>
    <property type="evidence" value="ECO:0007669"/>
    <property type="project" value="UniProtKB-ARBA"/>
</dbReference>
<dbReference type="AlphaFoldDB" id="A0A2U1QBL2"/>
<evidence type="ECO:0000256" key="3">
    <source>
        <dbReference type="ARBA" id="ARBA00022475"/>
    </source>
</evidence>
<protein>
    <submittedName>
        <fullName evidence="14">Leucine-rich repeat protein</fullName>
    </submittedName>
</protein>
<dbReference type="InterPro" id="IPR055414">
    <property type="entry name" value="LRR_R13L4/SHOC2-like"/>
</dbReference>
<dbReference type="GO" id="GO:0051707">
    <property type="term" value="P:response to other organism"/>
    <property type="evidence" value="ECO:0007669"/>
    <property type="project" value="UniProtKB-ARBA"/>
</dbReference>
<dbReference type="STRING" id="35608.A0A2U1QBL2"/>
<keyword evidence="15" id="KW-1185">Reference proteome</keyword>
<dbReference type="PANTHER" id="PTHR48063:SF112">
    <property type="entry name" value="RECEPTOR LIKE PROTEIN 30-LIKE"/>
    <property type="match status" value="1"/>
</dbReference>
<keyword evidence="8 11" id="KW-1133">Transmembrane helix</keyword>
<keyword evidence="10" id="KW-0325">Glycoprotein</keyword>
<dbReference type="Pfam" id="PF08263">
    <property type="entry name" value="LRRNT_2"/>
    <property type="match status" value="1"/>
</dbReference>
<dbReference type="GO" id="GO:0005886">
    <property type="term" value="C:plasma membrane"/>
    <property type="evidence" value="ECO:0007669"/>
    <property type="project" value="UniProtKB-SubCell"/>
</dbReference>
<proteinExistence type="inferred from homology"/>
<evidence type="ECO:0000256" key="6">
    <source>
        <dbReference type="ARBA" id="ARBA00022729"/>
    </source>
</evidence>
<keyword evidence="6" id="KW-0732">Signal</keyword>
<gene>
    <name evidence="14" type="ORF">CTI12_AA048930</name>
</gene>
<dbReference type="Gene3D" id="3.80.10.10">
    <property type="entry name" value="Ribonuclease Inhibitor"/>
    <property type="match status" value="6"/>
</dbReference>
<evidence type="ECO:0000313" key="15">
    <source>
        <dbReference type="Proteomes" id="UP000245207"/>
    </source>
</evidence>
<keyword evidence="7" id="KW-0677">Repeat</keyword>
<dbReference type="InterPro" id="IPR046956">
    <property type="entry name" value="RLP23-like"/>
</dbReference>
<dbReference type="PRINTS" id="PR00019">
    <property type="entry name" value="LEURICHRPT"/>
</dbReference>
<evidence type="ECO:0000313" key="14">
    <source>
        <dbReference type="EMBL" id="PWA95394.1"/>
    </source>
</evidence>
<evidence type="ECO:0000259" key="13">
    <source>
        <dbReference type="Pfam" id="PF23598"/>
    </source>
</evidence>
<feature type="domain" description="Leucine-rich repeat-containing N-terminal plant-type" evidence="12">
    <location>
        <begin position="39"/>
        <end position="77"/>
    </location>
</feature>
<keyword evidence="5 11" id="KW-0812">Transmembrane</keyword>
<keyword evidence="3" id="KW-1003">Cell membrane</keyword>
<reference evidence="14 15" key="1">
    <citation type="journal article" date="2018" name="Mol. Plant">
        <title>The genome of Artemisia annua provides insight into the evolution of Asteraceae family and artemisinin biosynthesis.</title>
        <authorList>
            <person name="Shen Q."/>
            <person name="Zhang L."/>
            <person name="Liao Z."/>
            <person name="Wang S."/>
            <person name="Yan T."/>
            <person name="Shi P."/>
            <person name="Liu M."/>
            <person name="Fu X."/>
            <person name="Pan Q."/>
            <person name="Wang Y."/>
            <person name="Lv Z."/>
            <person name="Lu X."/>
            <person name="Zhang F."/>
            <person name="Jiang W."/>
            <person name="Ma Y."/>
            <person name="Chen M."/>
            <person name="Hao X."/>
            <person name="Li L."/>
            <person name="Tang Y."/>
            <person name="Lv G."/>
            <person name="Zhou Y."/>
            <person name="Sun X."/>
            <person name="Brodelius P.E."/>
            <person name="Rose J.K.C."/>
            <person name="Tang K."/>
        </authorList>
    </citation>
    <scope>NUCLEOTIDE SEQUENCE [LARGE SCALE GENOMIC DNA]</scope>
    <source>
        <strain evidence="15">cv. Huhao1</strain>
        <tissue evidence="14">Leaf</tissue>
    </source>
</reference>
<dbReference type="FunFam" id="3.80.10.10:FF:000095">
    <property type="entry name" value="LRR receptor-like serine/threonine-protein kinase GSO1"/>
    <property type="match status" value="2"/>
</dbReference>
<evidence type="ECO:0000259" key="12">
    <source>
        <dbReference type="Pfam" id="PF08263"/>
    </source>
</evidence>
<dbReference type="InterPro" id="IPR003591">
    <property type="entry name" value="Leu-rich_rpt_typical-subtyp"/>
</dbReference>
<comment type="caution">
    <text evidence="14">The sequence shown here is derived from an EMBL/GenBank/DDBJ whole genome shotgun (WGS) entry which is preliminary data.</text>
</comment>
<dbReference type="EMBL" id="PKPP01000245">
    <property type="protein sequence ID" value="PWA95394.1"/>
    <property type="molecule type" value="Genomic_DNA"/>
</dbReference>
<dbReference type="Pfam" id="PF13855">
    <property type="entry name" value="LRR_8"/>
    <property type="match status" value="1"/>
</dbReference>
<dbReference type="Pfam" id="PF23598">
    <property type="entry name" value="LRR_14"/>
    <property type="match status" value="2"/>
</dbReference>
<dbReference type="PANTHER" id="PTHR48063">
    <property type="entry name" value="LRR RECEPTOR-LIKE KINASE"/>
    <property type="match status" value="1"/>
</dbReference>
<dbReference type="Pfam" id="PF00560">
    <property type="entry name" value="LRR_1"/>
    <property type="match status" value="6"/>
</dbReference>
<evidence type="ECO:0000256" key="2">
    <source>
        <dbReference type="ARBA" id="ARBA00009592"/>
    </source>
</evidence>
<evidence type="ECO:0000256" key="7">
    <source>
        <dbReference type="ARBA" id="ARBA00022737"/>
    </source>
</evidence>
<organism evidence="14 15">
    <name type="scientific">Artemisia annua</name>
    <name type="common">Sweet wormwood</name>
    <dbReference type="NCBI Taxonomy" id="35608"/>
    <lineage>
        <taxon>Eukaryota</taxon>
        <taxon>Viridiplantae</taxon>
        <taxon>Streptophyta</taxon>
        <taxon>Embryophyta</taxon>
        <taxon>Tracheophyta</taxon>
        <taxon>Spermatophyta</taxon>
        <taxon>Magnoliopsida</taxon>
        <taxon>eudicotyledons</taxon>
        <taxon>Gunneridae</taxon>
        <taxon>Pentapetalae</taxon>
        <taxon>asterids</taxon>
        <taxon>campanulids</taxon>
        <taxon>Asterales</taxon>
        <taxon>Asteraceae</taxon>
        <taxon>Asteroideae</taxon>
        <taxon>Anthemideae</taxon>
        <taxon>Artemisiinae</taxon>
        <taxon>Artemisia</taxon>
    </lineage>
</organism>
<comment type="similarity">
    <text evidence="2">Belongs to the RLP family.</text>
</comment>
<evidence type="ECO:0000256" key="9">
    <source>
        <dbReference type="ARBA" id="ARBA00023136"/>
    </source>
</evidence>
<dbReference type="SMART" id="SM00369">
    <property type="entry name" value="LRR_TYP"/>
    <property type="match status" value="11"/>
</dbReference>
<evidence type="ECO:0000256" key="8">
    <source>
        <dbReference type="ARBA" id="ARBA00022989"/>
    </source>
</evidence>
<evidence type="ECO:0000256" key="1">
    <source>
        <dbReference type="ARBA" id="ARBA00004251"/>
    </source>
</evidence>
<comment type="subcellular location">
    <subcellularLocation>
        <location evidence="1">Cell membrane</location>
        <topology evidence="1">Single-pass type I membrane protein</topology>
    </subcellularLocation>
</comment>
<dbReference type="SUPFAM" id="SSF52058">
    <property type="entry name" value="L domain-like"/>
    <property type="match status" value="3"/>
</dbReference>
<evidence type="ECO:0000256" key="11">
    <source>
        <dbReference type="SAM" id="Phobius"/>
    </source>
</evidence>
<accession>A0A2U1QBL2</accession>
<keyword evidence="9 11" id="KW-0472">Membrane</keyword>
<feature type="domain" description="Disease resistance R13L4/SHOC-2-like LRR" evidence="13">
    <location>
        <begin position="133"/>
        <end position="398"/>
    </location>
</feature>
<feature type="transmembrane region" description="Helical" evidence="11">
    <location>
        <begin position="1041"/>
        <end position="1064"/>
    </location>
</feature>